<protein>
    <submittedName>
        <fullName evidence="2">Hypp4787 protein</fullName>
    </submittedName>
</protein>
<keyword evidence="3" id="KW-1185">Reference proteome</keyword>
<feature type="compositionally biased region" description="Acidic residues" evidence="1">
    <location>
        <begin position="458"/>
        <end position="474"/>
    </location>
</feature>
<evidence type="ECO:0000313" key="2">
    <source>
        <dbReference type="EMBL" id="CAH1272205.1"/>
    </source>
</evidence>
<feature type="compositionally biased region" description="Polar residues" evidence="1">
    <location>
        <begin position="370"/>
        <end position="384"/>
    </location>
</feature>
<feature type="compositionally biased region" description="Polar residues" evidence="1">
    <location>
        <begin position="68"/>
        <end position="79"/>
    </location>
</feature>
<feature type="compositionally biased region" description="Basic residues" evidence="1">
    <location>
        <begin position="680"/>
        <end position="690"/>
    </location>
</feature>
<sequence length="908" mass="100919">MYLQGKRYHFHTATYACKTYSIPQDWMRASGASLSRLDQVRPNVYTMGAQDPRSLRAGSARRRRSSGKQPGSTPYQQIDTEPPLALVTYQKTAWGSQTSIPELIRQQSERQRPLSGRRPWSGRGVPPSPQRKESREQPPPRAPGGLIAVLGEKYSPSERLPSGVATHNTSTWVGPKSSRGAKDEDAEDTDRIIQEILDSQDQTDKSLAKMTRLYGESQPPPPPRGSPDLEQMIKDLPSQSDQQQGSPRQDGAEGQQEPATEILVRQAPVPPTVPLLRRPAPEPIRFAIPTGDDDEGNEEDSDEELKRVITRTNDVSKDVDIVSVTSNTSSPRLLPSTSTALHATGTEEKTNVARKLNVTIDEGQNVMINITPRNVASSDSTSEPPSRRPKSATVDRKPSPDTSIQSLQEELGLMVKDDRQKTVSPRGVRSSVKSPRLVKRRVKSAKARLEVRTVSVEYGEERDEDKEEKDEETNSAENEVKKRRRRRPDEVETMVSRISLSDSEEHQSQVVANEGRTESRKPQVSSVNPNRNYYQLSLQQGKDYSEKYKTVKTIEFADGGPSETKTKTLISVTERPEGVRSSGAWEVGAGEGKENHLGIKRPMSAQRVVTRPPPRPESRQGYYADMDRPHLEPTEQAIHIDPDPPRSPSALHQAMTLHQKPPRPHSAKVPSTRHGGPAKSPRKHSHRRPRSATVGSTGTKKEEKAVSRALVPAAPKASVAELRRNRAAVKALKAGTLCKEKAYIAPSPPVQAVKPIIRKTTRRKDSSSSDEELVEKMLLARQEDVNEANTPRTAECKDIYDRLQEKGVVVSMDTIKKGLIPPEEKTFSECSSKLPTNTATSLLSSPEVWLSTEFKRLRLAEKAVELANERLAQQQREERGETDKAKTKKKKKPPSGNKKKHKRSATTS</sequence>
<accession>A0A8K0AA88</accession>
<feature type="region of interest" description="Disordered" evidence="1">
    <location>
        <begin position="370"/>
        <end position="532"/>
    </location>
</feature>
<feature type="compositionally biased region" description="Basic residues" evidence="1">
    <location>
        <begin position="436"/>
        <end position="446"/>
    </location>
</feature>
<gene>
    <name evidence="2" type="primary">Hypp4787</name>
    <name evidence="2" type="ORF">BLAG_LOCUS23909</name>
</gene>
<feature type="region of interest" description="Disordered" evidence="1">
    <location>
        <begin position="98"/>
        <end position="304"/>
    </location>
</feature>
<feature type="region of interest" description="Disordered" evidence="1">
    <location>
        <begin position="572"/>
        <end position="709"/>
    </location>
</feature>
<feature type="compositionally biased region" description="Polar residues" evidence="1">
    <location>
        <begin position="522"/>
        <end position="532"/>
    </location>
</feature>
<dbReference type="AlphaFoldDB" id="A0A8K0AA88"/>
<feature type="region of interest" description="Disordered" evidence="1">
    <location>
        <begin position="870"/>
        <end position="908"/>
    </location>
</feature>
<feature type="compositionally biased region" description="Polar residues" evidence="1">
    <location>
        <begin position="237"/>
        <end position="247"/>
    </location>
</feature>
<feature type="compositionally biased region" description="Acidic residues" evidence="1">
    <location>
        <begin position="291"/>
        <end position="303"/>
    </location>
</feature>
<name>A0A8K0AA88_BRALA</name>
<feature type="compositionally biased region" description="Basic and acidic residues" evidence="1">
    <location>
        <begin position="625"/>
        <end position="644"/>
    </location>
</feature>
<feature type="compositionally biased region" description="Low complexity" evidence="1">
    <location>
        <begin position="327"/>
        <end position="339"/>
    </location>
</feature>
<evidence type="ECO:0000313" key="3">
    <source>
        <dbReference type="Proteomes" id="UP000838412"/>
    </source>
</evidence>
<feature type="region of interest" description="Disordered" evidence="1">
    <location>
        <begin position="327"/>
        <end position="347"/>
    </location>
</feature>
<evidence type="ECO:0000256" key="1">
    <source>
        <dbReference type="SAM" id="MobiDB-lite"/>
    </source>
</evidence>
<dbReference type="Proteomes" id="UP000838412">
    <property type="component" value="Chromosome 8"/>
</dbReference>
<feature type="compositionally biased region" description="Basic and acidic residues" evidence="1">
    <location>
        <begin position="875"/>
        <end position="885"/>
    </location>
</feature>
<dbReference type="EMBL" id="OV696693">
    <property type="protein sequence ID" value="CAH1272205.1"/>
    <property type="molecule type" value="Genomic_DNA"/>
</dbReference>
<proteinExistence type="predicted"/>
<dbReference type="OrthoDB" id="6131709at2759"/>
<organism evidence="2 3">
    <name type="scientific">Branchiostoma lanceolatum</name>
    <name type="common">Common lancelet</name>
    <name type="synonym">Amphioxus lanceolatum</name>
    <dbReference type="NCBI Taxonomy" id="7740"/>
    <lineage>
        <taxon>Eukaryota</taxon>
        <taxon>Metazoa</taxon>
        <taxon>Chordata</taxon>
        <taxon>Cephalochordata</taxon>
        <taxon>Leptocardii</taxon>
        <taxon>Amphioxiformes</taxon>
        <taxon>Branchiostomatidae</taxon>
        <taxon>Branchiostoma</taxon>
    </lineage>
</organism>
<reference evidence="2" key="1">
    <citation type="submission" date="2022-01" db="EMBL/GenBank/DDBJ databases">
        <authorList>
            <person name="Braso-Vives M."/>
        </authorList>
    </citation>
    <scope>NUCLEOTIDE SEQUENCE</scope>
</reference>
<feature type="region of interest" description="Disordered" evidence="1">
    <location>
        <begin position="43"/>
        <end position="82"/>
    </location>
</feature>
<feature type="compositionally biased region" description="Basic residues" evidence="1">
    <location>
        <begin position="886"/>
        <end position="908"/>
    </location>
</feature>